<dbReference type="GO" id="GO:0000272">
    <property type="term" value="P:polysaccharide catabolic process"/>
    <property type="evidence" value="ECO:0007669"/>
    <property type="project" value="InterPro"/>
</dbReference>
<evidence type="ECO:0000259" key="7">
    <source>
        <dbReference type="Pfam" id="PF18564"/>
    </source>
</evidence>
<dbReference type="Proteomes" id="UP000023152">
    <property type="component" value="Unassembled WGS sequence"/>
</dbReference>
<dbReference type="InterPro" id="IPR001547">
    <property type="entry name" value="Glyco_hydro_5"/>
</dbReference>
<dbReference type="Pfam" id="PF00150">
    <property type="entry name" value="Cellulase"/>
    <property type="match status" value="1"/>
</dbReference>
<dbReference type="InterPro" id="IPR052066">
    <property type="entry name" value="Glycosphingolipid_Hydrolases"/>
</dbReference>
<protein>
    <submittedName>
        <fullName evidence="8">Glycosyl hydrolase family protein</fullName>
    </submittedName>
</protein>
<keyword evidence="5" id="KW-0472">Membrane</keyword>
<keyword evidence="3 4" id="KW-0326">Glycosidase</keyword>
<dbReference type="SUPFAM" id="SSF51445">
    <property type="entry name" value="(Trans)glycosidases"/>
    <property type="match status" value="1"/>
</dbReference>
<dbReference type="PANTHER" id="PTHR31308:SF3">
    <property type="entry name" value="ENDOGLYCOCERAMIDASE"/>
    <property type="match status" value="1"/>
</dbReference>
<evidence type="ECO:0000256" key="1">
    <source>
        <dbReference type="ARBA" id="ARBA00005641"/>
    </source>
</evidence>
<evidence type="ECO:0000256" key="2">
    <source>
        <dbReference type="ARBA" id="ARBA00022801"/>
    </source>
</evidence>
<evidence type="ECO:0000256" key="3">
    <source>
        <dbReference type="ARBA" id="ARBA00023295"/>
    </source>
</evidence>
<feature type="domain" description="Glycoside hydrolase family 5" evidence="6">
    <location>
        <begin position="7"/>
        <end position="119"/>
    </location>
</feature>
<dbReference type="Gene3D" id="2.60.40.1180">
    <property type="entry name" value="Golgi alpha-mannosidase II"/>
    <property type="match status" value="1"/>
</dbReference>
<dbReference type="InterPro" id="IPR017853">
    <property type="entry name" value="GH"/>
</dbReference>
<feature type="domain" description="Glycoside hydrolase family 5 C-terminal" evidence="7">
    <location>
        <begin position="154"/>
        <end position="232"/>
    </location>
</feature>
<dbReference type="GO" id="GO:1901136">
    <property type="term" value="P:carbohydrate derivative catabolic process"/>
    <property type="evidence" value="ECO:0007669"/>
    <property type="project" value="UniProtKB-ARBA"/>
</dbReference>
<dbReference type="OrthoDB" id="1887033at2759"/>
<reference evidence="8 9" key="1">
    <citation type="journal article" date="2013" name="Curr. Biol.">
        <title>The Genome of the Foraminiferan Reticulomyxa filosa.</title>
        <authorList>
            <person name="Glockner G."/>
            <person name="Hulsmann N."/>
            <person name="Schleicher M."/>
            <person name="Noegel A.A."/>
            <person name="Eichinger L."/>
            <person name="Gallinger C."/>
            <person name="Pawlowski J."/>
            <person name="Sierra R."/>
            <person name="Euteneuer U."/>
            <person name="Pillet L."/>
            <person name="Moustafa A."/>
            <person name="Platzer M."/>
            <person name="Groth M."/>
            <person name="Szafranski K."/>
            <person name="Schliwa M."/>
        </authorList>
    </citation>
    <scope>NUCLEOTIDE SEQUENCE [LARGE SCALE GENOMIC DNA]</scope>
</reference>
<gene>
    <name evidence="8" type="ORF">RFI_15614</name>
</gene>
<evidence type="ECO:0000259" key="6">
    <source>
        <dbReference type="Pfam" id="PF00150"/>
    </source>
</evidence>
<comment type="similarity">
    <text evidence="1 4">Belongs to the glycosyl hydrolase 5 (cellulase A) family.</text>
</comment>
<organism evidence="8 9">
    <name type="scientific">Reticulomyxa filosa</name>
    <dbReference type="NCBI Taxonomy" id="46433"/>
    <lineage>
        <taxon>Eukaryota</taxon>
        <taxon>Sar</taxon>
        <taxon>Rhizaria</taxon>
        <taxon>Retaria</taxon>
        <taxon>Foraminifera</taxon>
        <taxon>Monothalamids</taxon>
        <taxon>Reticulomyxidae</taxon>
        <taxon>Reticulomyxa</taxon>
    </lineage>
</organism>
<dbReference type="AlphaFoldDB" id="X6N759"/>
<proteinExistence type="inferred from homology"/>
<keyword evidence="5" id="KW-0812">Transmembrane</keyword>
<evidence type="ECO:0000313" key="9">
    <source>
        <dbReference type="Proteomes" id="UP000023152"/>
    </source>
</evidence>
<feature type="transmembrane region" description="Helical" evidence="5">
    <location>
        <begin position="260"/>
        <end position="279"/>
    </location>
</feature>
<evidence type="ECO:0000256" key="5">
    <source>
        <dbReference type="SAM" id="Phobius"/>
    </source>
</evidence>
<dbReference type="EMBL" id="ASPP01011476">
    <property type="protein sequence ID" value="ETO21589.1"/>
    <property type="molecule type" value="Genomic_DNA"/>
</dbReference>
<dbReference type="Gene3D" id="3.20.20.80">
    <property type="entry name" value="Glycosidases"/>
    <property type="match status" value="1"/>
</dbReference>
<comment type="caution">
    <text evidence="8">The sequence shown here is derived from an EMBL/GenBank/DDBJ whole genome shotgun (WGS) entry which is preliminary data.</text>
</comment>
<dbReference type="GO" id="GO:0016042">
    <property type="term" value="P:lipid catabolic process"/>
    <property type="evidence" value="ECO:0007669"/>
    <property type="project" value="UniProtKB-ARBA"/>
</dbReference>
<feature type="transmembrane region" description="Helical" evidence="5">
    <location>
        <begin position="235"/>
        <end position="253"/>
    </location>
</feature>
<accession>X6N759</accession>
<name>X6N759_RETFI</name>
<keyword evidence="5" id="KW-1133">Transmembrane helix</keyword>
<dbReference type="Pfam" id="PF18564">
    <property type="entry name" value="Glyco_hydro_5_C"/>
    <property type="match status" value="1"/>
</dbReference>
<evidence type="ECO:0000313" key="8">
    <source>
        <dbReference type="EMBL" id="ETO21589.1"/>
    </source>
</evidence>
<evidence type="ECO:0000256" key="4">
    <source>
        <dbReference type="RuleBase" id="RU361153"/>
    </source>
</evidence>
<dbReference type="InterPro" id="IPR013780">
    <property type="entry name" value="Glyco_hydro_b"/>
</dbReference>
<keyword evidence="9" id="KW-1185">Reference proteome</keyword>
<keyword evidence="2 4" id="KW-0378">Hydrolase</keyword>
<dbReference type="InterPro" id="IPR041036">
    <property type="entry name" value="GH5_C"/>
</dbReference>
<dbReference type="GO" id="GO:0004553">
    <property type="term" value="F:hydrolase activity, hydrolyzing O-glycosyl compounds"/>
    <property type="evidence" value="ECO:0007669"/>
    <property type="project" value="InterPro"/>
</dbReference>
<sequence length="284" mass="32723">MAHKIDNDSTRMIFFESVTWTDEFNVSFTETGFTHVPGGEEYAKQSVFSFHYYSLPNVGELDNYFYERVHDAYSWKCAAFLTEFDISNEQMSPETFDKQSRVMDECDNYKISWIGWEYKPLAGSLPNGTCTGCGYGIFLPNGTVNEMVAKVVSRTFAQFVSGNVQLIQFDKGTAVFKLNFFLNTTITQPTVVYANLKYWYPQGYDLTYSPTQAIASVTTSTDGQYTQLFNTRDTSFDGTLTFPAFLFLVLTCFMKWNWKCFFFLPFFFFNSVICIYIIHTSNFA</sequence>
<dbReference type="PANTHER" id="PTHR31308">
    <property type="match status" value="1"/>
</dbReference>